<dbReference type="AlphaFoldDB" id="A0A0D3JAG6"/>
<reference evidence="3" key="2">
    <citation type="submission" date="2024-10" db="UniProtKB">
        <authorList>
            <consortium name="EnsemblProtists"/>
        </authorList>
    </citation>
    <scope>IDENTIFICATION</scope>
</reference>
<dbReference type="PANTHER" id="PTHR13425:SF3">
    <property type="entry name" value="HEADCASE PROTEIN HOMOLOG"/>
    <property type="match status" value="1"/>
</dbReference>
<proteinExistence type="predicted"/>
<feature type="compositionally biased region" description="Basic and acidic residues" evidence="1">
    <location>
        <begin position="195"/>
        <end position="212"/>
    </location>
</feature>
<sequence>MLNRGRQKSAGAPPPGGPAPCCHPDCYVQSGAKPDTGERVKITCTNPACTFLGAGMHAACFDKCEQALVGSMRHSVHLWLTRQVKDMSDDEICSTLWTSNYDRLCRTQCKCQCGAGFFKCVTQKSESSAGVGHKTRAAPTEVVRFHTEVAAAAEAGGGGGAGGGGERAAAVESADDRRRNRALAALQEQEAEEEDARKEARRLKAETKEPGKRGKALTGAKLAADRKAKADALRERLALKQAEKVAASALKHTPPALEVQRLWR</sequence>
<dbReference type="EnsemblProtists" id="EOD20501">
    <property type="protein sequence ID" value="EOD20501"/>
    <property type="gene ID" value="EMIHUDRAFT_355085"/>
</dbReference>
<feature type="domain" description="Headcase N-terminal" evidence="2">
    <location>
        <begin position="21"/>
        <end position="119"/>
    </location>
</feature>
<organism evidence="3 4">
    <name type="scientific">Emiliania huxleyi (strain CCMP1516)</name>
    <dbReference type="NCBI Taxonomy" id="280463"/>
    <lineage>
        <taxon>Eukaryota</taxon>
        <taxon>Haptista</taxon>
        <taxon>Haptophyta</taxon>
        <taxon>Prymnesiophyceae</taxon>
        <taxon>Isochrysidales</taxon>
        <taxon>Noelaerhabdaceae</taxon>
        <taxon>Emiliania</taxon>
    </lineage>
</organism>
<dbReference type="InterPro" id="IPR026066">
    <property type="entry name" value="Headcase"/>
</dbReference>
<accession>A0A0D3JAG6</accession>
<dbReference type="InterPro" id="IPR054537">
    <property type="entry name" value="HECA_N"/>
</dbReference>
<feature type="region of interest" description="Disordered" evidence="1">
    <location>
        <begin position="154"/>
        <end position="225"/>
    </location>
</feature>
<keyword evidence="4" id="KW-1185">Reference proteome</keyword>
<dbReference type="Pfam" id="PF15353">
    <property type="entry name" value="HECA_N"/>
    <property type="match status" value="1"/>
</dbReference>
<feature type="compositionally biased region" description="Gly residues" evidence="1">
    <location>
        <begin position="155"/>
        <end position="166"/>
    </location>
</feature>
<dbReference type="PANTHER" id="PTHR13425">
    <property type="entry name" value="HEADCASE PROTEIN"/>
    <property type="match status" value="1"/>
</dbReference>
<reference evidence="4" key="1">
    <citation type="journal article" date="2013" name="Nature">
        <title>Pan genome of the phytoplankton Emiliania underpins its global distribution.</title>
        <authorList>
            <person name="Read B.A."/>
            <person name="Kegel J."/>
            <person name="Klute M.J."/>
            <person name="Kuo A."/>
            <person name="Lefebvre S.C."/>
            <person name="Maumus F."/>
            <person name="Mayer C."/>
            <person name="Miller J."/>
            <person name="Monier A."/>
            <person name="Salamov A."/>
            <person name="Young J."/>
            <person name="Aguilar M."/>
            <person name="Claverie J.M."/>
            <person name="Frickenhaus S."/>
            <person name="Gonzalez K."/>
            <person name="Herman E.K."/>
            <person name="Lin Y.C."/>
            <person name="Napier J."/>
            <person name="Ogata H."/>
            <person name="Sarno A.F."/>
            <person name="Shmutz J."/>
            <person name="Schroeder D."/>
            <person name="de Vargas C."/>
            <person name="Verret F."/>
            <person name="von Dassow P."/>
            <person name="Valentin K."/>
            <person name="Van de Peer Y."/>
            <person name="Wheeler G."/>
            <person name="Dacks J.B."/>
            <person name="Delwiche C.F."/>
            <person name="Dyhrman S.T."/>
            <person name="Glockner G."/>
            <person name="John U."/>
            <person name="Richards T."/>
            <person name="Worden A.Z."/>
            <person name="Zhang X."/>
            <person name="Grigoriev I.V."/>
            <person name="Allen A.E."/>
            <person name="Bidle K."/>
            <person name="Borodovsky M."/>
            <person name="Bowler C."/>
            <person name="Brownlee C."/>
            <person name="Cock J.M."/>
            <person name="Elias M."/>
            <person name="Gladyshev V.N."/>
            <person name="Groth M."/>
            <person name="Guda C."/>
            <person name="Hadaegh A."/>
            <person name="Iglesias-Rodriguez M.D."/>
            <person name="Jenkins J."/>
            <person name="Jones B.M."/>
            <person name="Lawson T."/>
            <person name="Leese F."/>
            <person name="Lindquist E."/>
            <person name="Lobanov A."/>
            <person name="Lomsadze A."/>
            <person name="Malik S.B."/>
            <person name="Marsh M.E."/>
            <person name="Mackinder L."/>
            <person name="Mock T."/>
            <person name="Mueller-Roeber B."/>
            <person name="Pagarete A."/>
            <person name="Parker M."/>
            <person name="Probert I."/>
            <person name="Quesneville H."/>
            <person name="Raines C."/>
            <person name="Rensing S.A."/>
            <person name="Riano-Pachon D.M."/>
            <person name="Richier S."/>
            <person name="Rokitta S."/>
            <person name="Shiraiwa Y."/>
            <person name="Soanes D.M."/>
            <person name="van der Giezen M."/>
            <person name="Wahlund T.M."/>
            <person name="Williams B."/>
            <person name="Wilson W."/>
            <person name="Wolfe G."/>
            <person name="Wurch L.L."/>
        </authorList>
    </citation>
    <scope>NUCLEOTIDE SEQUENCE</scope>
</reference>
<protein>
    <recommendedName>
        <fullName evidence="2">Headcase N-terminal domain-containing protein</fullName>
    </recommendedName>
</protein>
<dbReference type="PaxDb" id="2903-EOD20501"/>
<name>A0A0D3JAG6_EMIH1</name>
<evidence type="ECO:0000313" key="3">
    <source>
        <dbReference type="EnsemblProtists" id="EOD20501"/>
    </source>
</evidence>
<evidence type="ECO:0000259" key="2">
    <source>
        <dbReference type="Pfam" id="PF15353"/>
    </source>
</evidence>
<evidence type="ECO:0000256" key="1">
    <source>
        <dbReference type="SAM" id="MobiDB-lite"/>
    </source>
</evidence>
<dbReference type="Proteomes" id="UP000013827">
    <property type="component" value="Unassembled WGS sequence"/>
</dbReference>
<evidence type="ECO:0000313" key="4">
    <source>
        <dbReference type="Proteomes" id="UP000013827"/>
    </source>
</evidence>